<comment type="caution">
    <text evidence="5">The sequence shown here is derived from an EMBL/GenBank/DDBJ whole genome shotgun (WGS) entry which is preliminary data.</text>
</comment>
<evidence type="ECO:0000256" key="3">
    <source>
        <dbReference type="ARBA" id="ARBA00022737"/>
    </source>
</evidence>
<dbReference type="EMBL" id="JARYMX010000029">
    <property type="protein sequence ID" value="KAJ9536366.1"/>
    <property type="molecule type" value="Genomic_DNA"/>
</dbReference>
<feature type="domain" description="Jacalin-type lectin" evidence="4">
    <location>
        <begin position="31"/>
        <end position="166"/>
    </location>
</feature>
<evidence type="ECO:0000259" key="4">
    <source>
        <dbReference type="PROSITE" id="PS51752"/>
    </source>
</evidence>
<dbReference type="SMART" id="SM00915">
    <property type="entry name" value="Jacalin"/>
    <property type="match status" value="4"/>
</dbReference>
<keyword evidence="3" id="KW-0677">Repeat</keyword>
<feature type="domain" description="Jacalin-type lectin" evidence="4">
    <location>
        <begin position="356"/>
        <end position="493"/>
    </location>
</feature>
<dbReference type="InterPro" id="IPR033734">
    <property type="entry name" value="Jacalin-like_lectin_dom_plant"/>
</dbReference>
<feature type="domain" description="Jacalin-type lectin" evidence="4">
    <location>
        <begin position="521"/>
        <end position="672"/>
    </location>
</feature>
<dbReference type="PANTHER" id="PTHR47293">
    <property type="entry name" value="JACALIN-RELATED LECTIN 3"/>
    <property type="match status" value="1"/>
</dbReference>
<evidence type="ECO:0000313" key="6">
    <source>
        <dbReference type="Proteomes" id="UP001172457"/>
    </source>
</evidence>
<accession>A0AA38SHD9</accession>
<evidence type="ECO:0000256" key="1">
    <source>
        <dbReference type="ARBA" id="ARBA00006568"/>
    </source>
</evidence>
<keyword evidence="2" id="KW-0430">Lectin</keyword>
<protein>
    <recommendedName>
        <fullName evidence="4">Jacalin-type lectin domain-containing protein</fullName>
    </recommendedName>
</protein>
<gene>
    <name evidence="5" type="ORF">OSB04_un000458</name>
</gene>
<dbReference type="CDD" id="cd09612">
    <property type="entry name" value="Jacalin"/>
    <property type="match status" value="4"/>
</dbReference>
<feature type="domain" description="Jacalin-type lectin" evidence="4">
    <location>
        <begin position="198"/>
        <end position="352"/>
    </location>
</feature>
<dbReference type="Gene3D" id="2.100.10.30">
    <property type="entry name" value="Jacalin-like lectin domain"/>
    <property type="match status" value="4"/>
</dbReference>
<dbReference type="InterPro" id="IPR001229">
    <property type="entry name" value="Jacalin-like_lectin_dom"/>
</dbReference>
<dbReference type="PANTHER" id="PTHR47293:SF66">
    <property type="entry name" value="JACALIN-RELATED LECTIN 11-RELATED"/>
    <property type="match status" value="1"/>
</dbReference>
<dbReference type="Proteomes" id="UP001172457">
    <property type="component" value="Unassembled WGS sequence"/>
</dbReference>
<organism evidence="5 6">
    <name type="scientific">Centaurea solstitialis</name>
    <name type="common">yellow star-thistle</name>
    <dbReference type="NCBI Taxonomy" id="347529"/>
    <lineage>
        <taxon>Eukaryota</taxon>
        <taxon>Viridiplantae</taxon>
        <taxon>Streptophyta</taxon>
        <taxon>Embryophyta</taxon>
        <taxon>Tracheophyta</taxon>
        <taxon>Spermatophyta</taxon>
        <taxon>Magnoliopsida</taxon>
        <taxon>eudicotyledons</taxon>
        <taxon>Gunneridae</taxon>
        <taxon>Pentapetalae</taxon>
        <taxon>asterids</taxon>
        <taxon>campanulids</taxon>
        <taxon>Asterales</taxon>
        <taxon>Asteraceae</taxon>
        <taxon>Carduoideae</taxon>
        <taxon>Cardueae</taxon>
        <taxon>Centaureinae</taxon>
        <taxon>Centaurea</taxon>
    </lineage>
</organism>
<dbReference type="FunFam" id="2.100.10.30:FF:000001">
    <property type="entry name" value="Jacalin-related lectin 33"/>
    <property type="match status" value="1"/>
</dbReference>
<dbReference type="InterPro" id="IPR036404">
    <property type="entry name" value="Jacalin-like_lectin_dom_sf"/>
</dbReference>
<dbReference type="SUPFAM" id="SSF51101">
    <property type="entry name" value="Mannose-binding lectins"/>
    <property type="match status" value="4"/>
</dbReference>
<reference evidence="5" key="1">
    <citation type="submission" date="2023-03" db="EMBL/GenBank/DDBJ databases">
        <title>Chromosome-scale reference genome and RAD-based genetic map of yellow starthistle (Centaurea solstitialis) reveal putative structural variation and QTLs associated with invader traits.</title>
        <authorList>
            <person name="Reatini B."/>
            <person name="Cang F.A."/>
            <person name="Jiang Q."/>
            <person name="Mckibben M.T.W."/>
            <person name="Barker M.S."/>
            <person name="Rieseberg L.H."/>
            <person name="Dlugosch K.M."/>
        </authorList>
    </citation>
    <scope>NUCLEOTIDE SEQUENCE</scope>
    <source>
        <strain evidence="5">CAN-66</strain>
        <tissue evidence="5">Leaf</tissue>
    </source>
</reference>
<comment type="similarity">
    <text evidence="1">Belongs to the jacalin lectin family.</text>
</comment>
<dbReference type="AlphaFoldDB" id="A0AA38SHD9"/>
<name>A0AA38SHD9_9ASTR</name>
<evidence type="ECO:0000313" key="5">
    <source>
        <dbReference type="EMBL" id="KAJ9536366.1"/>
    </source>
</evidence>
<proteinExistence type="inferred from homology"/>
<dbReference type="GO" id="GO:0030246">
    <property type="term" value="F:carbohydrate binding"/>
    <property type="evidence" value="ECO:0007669"/>
    <property type="project" value="UniProtKB-KW"/>
</dbReference>
<sequence>MKQGQKWRRRCGEEYAGVAESGGNKNNFEECISLGPWGGPGGKKWNYNMPKGFIKKISIAHGGVIDSIKFQADSTTKFGGKGGDRTDKICINYPNEYLTSISGTVGSYGEFEVVMSLCFVTNKNRYGPYGSDTGTRFSYSGKGGIIVGFHGRVGKYLEAVGIYVMPKSFALARNSASKAKSTQEVHVHPLFCSRMAMPRDPGPWGGSGGKPWDDGVFSTVKKVYVHVEGVVNVITAVQFEYVKRDGETVLSPIHGGGAPRCATMQLVNLDGKDEYLMGISGFYGPVKGYNGVEAITSIAFHTNKGIHGPYGRETGAGYAHFTSTSALGKVVGFYGRKWDGGFLSAIGRDKTDFEGCVSHGPWGGSAGKSWIYKPNGFIKKITILHGNFVAGIKFDSSENESSQIGVKCSEKTDEILINYPYEYLTSISGTFNITLGVFTLGSLCFRTNHKRYGPYGGNLDGTPFSFEGKDVMIVGFHGLVSLFPTAIGIYVMPESNARGLNNSTTSLDNSIHELCSRMSIPRGAGPWGSCKGGKPWDDGVFSTIKEVRVHVGGSPNVIHAIQFEYVDSNAKTVLSPMHGGTSGDKMELVNLDGTGEYLIGISGFYGVVQGYKGTGVITSITFHTNKGIHGPYGEKSGAGYNYFTTIASPGKIVGFHGWNDCFLTAIGVHMKYF</sequence>
<evidence type="ECO:0000256" key="2">
    <source>
        <dbReference type="ARBA" id="ARBA00022734"/>
    </source>
</evidence>
<dbReference type="Pfam" id="PF01419">
    <property type="entry name" value="Jacalin"/>
    <property type="match status" value="4"/>
</dbReference>
<dbReference type="PROSITE" id="PS51752">
    <property type="entry name" value="JACALIN_LECTIN"/>
    <property type="match status" value="4"/>
</dbReference>
<keyword evidence="6" id="KW-1185">Reference proteome</keyword>